<protein>
    <recommendedName>
        <fullName evidence="2">Cytidyltransferase-like domain-containing protein</fullName>
    </recommendedName>
</protein>
<feature type="region of interest" description="Disordered" evidence="1">
    <location>
        <begin position="49"/>
        <end position="72"/>
    </location>
</feature>
<keyword evidence="5" id="KW-1185">Reference proteome</keyword>
<dbReference type="InterPro" id="IPR014729">
    <property type="entry name" value="Rossmann-like_a/b/a_fold"/>
</dbReference>
<dbReference type="Proteomes" id="UP000078595">
    <property type="component" value="Chromosome 4"/>
</dbReference>
<evidence type="ECO:0000313" key="5">
    <source>
        <dbReference type="Proteomes" id="UP000078595"/>
    </source>
</evidence>
<dbReference type="GeneID" id="28967442"/>
<feature type="region of interest" description="Disordered" evidence="1">
    <location>
        <begin position="169"/>
        <end position="197"/>
    </location>
</feature>
<evidence type="ECO:0000313" key="4">
    <source>
        <dbReference type="EMBL" id="WWC61147.1"/>
    </source>
</evidence>
<evidence type="ECO:0000256" key="1">
    <source>
        <dbReference type="SAM" id="MobiDB-lite"/>
    </source>
</evidence>
<dbReference type="AlphaFoldDB" id="A0A1A6A7J4"/>
<accession>A0A1A6A7J4</accession>
<reference evidence="4" key="2">
    <citation type="submission" date="2013-07" db="EMBL/GenBank/DDBJ databases">
        <authorList>
            <consortium name="The Broad Institute Genome Sequencing Platform"/>
            <person name="Cuomo C."/>
            <person name="Litvintseva A."/>
            <person name="Chen Y."/>
            <person name="Heitman J."/>
            <person name="Sun S."/>
            <person name="Springer D."/>
            <person name="Dromer F."/>
            <person name="Young S.K."/>
            <person name="Zeng Q."/>
            <person name="Gargeya S."/>
            <person name="Fitzgerald M."/>
            <person name="Abouelleil A."/>
            <person name="Alvarado L."/>
            <person name="Berlin A.M."/>
            <person name="Chapman S.B."/>
            <person name="Dewar J."/>
            <person name="Goldberg J."/>
            <person name="Griggs A."/>
            <person name="Gujja S."/>
            <person name="Hansen M."/>
            <person name="Howarth C."/>
            <person name="Imamovic A."/>
            <person name="Larimer J."/>
            <person name="McCowan C."/>
            <person name="Murphy C."/>
            <person name="Pearson M."/>
            <person name="Priest M."/>
            <person name="Roberts A."/>
            <person name="Saif S."/>
            <person name="Shea T."/>
            <person name="Sykes S."/>
            <person name="Wortman J."/>
            <person name="Nusbaum C."/>
            <person name="Birren B."/>
        </authorList>
    </citation>
    <scope>NUCLEOTIDE SEQUENCE</scope>
    <source>
        <strain evidence="4">CBS 10117</strain>
    </source>
</reference>
<name>A0A1A6A7J4_9TREE</name>
<dbReference type="GO" id="GO:0004140">
    <property type="term" value="F:dephospho-CoA kinase activity"/>
    <property type="evidence" value="ECO:0007669"/>
    <property type="project" value="TreeGrafter"/>
</dbReference>
<dbReference type="Gene3D" id="3.40.50.620">
    <property type="entry name" value="HUPs"/>
    <property type="match status" value="1"/>
</dbReference>
<dbReference type="STRING" id="1296121.A0A1A6A7J4"/>
<dbReference type="RefSeq" id="XP_018263868.1">
    <property type="nucleotide sequence ID" value="XM_018407060.1"/>
</dbReference>
<reference evidence="4" key="3">
    <citation type="submission" date="2024-02" db="EMBL/GenBank/DDBJ databases">
        <title>Comparative genomics of Cryptococcus and Kwoniella reveals pathogenesis evolution and contrasting modes of karyotype evolution via chromosome fusion or intercentromeric recombination.</title>
        <authorList>
            <person name="Coelho M.A."/>
            <person name="David-Palma M."/>
            <person name="Shea T."/>
            <person name="Bowers K."/>
            <person name="McGinley-Smith S."/>
            <person name="Mohammad A.W."/>
            <person name="Gnirke A."/>
            <person name="Yurkov A.M."/>
            <person name="Nowrousian M."/>
            <person name="Sun S."/>
            <person name="Cuomo C.A."/>
            <person name="Heitman J."/>
        </authorList>
    </citation>
    <scope>NUCLEOTIDE SEQUENCE</scope>
    <source>
        <strain evidence="4">CBS 10117</strain>
    </source>
</reference>
<proteinExistence type="predicted"/>
<dbReference type="InterPro" id="IPR004821">
    <property type="entry name" value="Cyt_trans-like"/>
</dbReference>
<dbReference type="OrthoDB" id="330671at2759"/>
<evidence type="ECO:0000313" key="3">
    <source>
        <dbReference type="EMBL" id="OBR86026.1"/>
    </source>
</evidence>
<feature type="domain" description="Cytidyltransferase-like" evidence="2">
    <location>
        <begin position="200"/>
        <end position="261"/>
    </location>
</feature>
<dbReference type="GO" id="GO:0015937">
    <property type="term" value="P:coenzyme A biosynthetic process"/>
    <property type="evidence" value="ECO:0007669"/>
    <property type="project" value="TreeGrafter"/>
</dbReference>
<dbReference type="VEuPathDB" id="FungiDB:I303_03743"/>
<organism evidence="3">
    <name type="scientific">Kwoniella dejecticola CBS 10117</name>
    <dbReference type="NCBI Taxonomy" id="1296121"/>
    <lineage>
        <taxon>Eukaryota</taxon>
        <taxon>Fungi</taxon>
        <taxon>Dikarya</taxon>
        <taxon>Basidiomycota</taxon>
        <taxon>Agaricomycotina</taxon>
        <taxon>Tremellomycetes</taxon>
        <taxon>Tremellales</taxon>
        <taxon>Cryptococcaceae</taxon>
        <taxon>Kwoniella</taxon>
    </lineage>
</organism>
<feature type="compositionally biased region" description="Pro residues" evidence="1">
    <location>
        <begin position="169"/>
        <end position="178"/>
    </location>
</feature>
<dbReference type="PANTHER" id="PTHR10695">
    <property type="entry name" value="DEPHOSPHO-COA KINASE-RELATED"/>
    <property type="match status" value="1"/>
</dbReference>
<dbReference type="PANTHER" id="PTHR10695:SF46">
    <property type="entry name" value="BIFUNCTIONAL COENZYME A SYNTHASE-RELATED"/>
    <property type="match status" value="1"/>
</dbReference>
<dbReference type="SUPFAM" id="SSF52374">
    <property type="entry name" value="Nucleotidylyl transferase"/>
    <property type="match status" value="1"/>
</dbReference>
<reference evidence="3" key="1">
    <citation type="submission" date="2013-07" db="EMBL/GenBank/DDBJ databases">
        <title>The Genome Sequence of Cryptococcus dejecticola CBS10117.</title>
        <authorList>
            <consortium name="The Broad Institute Genome Sequencing Platform"/>
            <person name="Cuomo C."/>
            <person name="Litvintseva A."/>
            <person name="Chen Y."/>
            <person name="Heitman J."/>
            <person name="Sun S."/>
            <person name="Springer D."/>
            <person name="Dromer F."/>
            <person name="Young S.K."/>
            <person name="Zeng Q."/>
            <person name="Gargeya S."/>
            <person name="Fitzgerald M."/>
            <person name="Abouelleil A."/>
            <person name="Alvarado L."/>
            <person name="Berlin A.M."/>
            <person name="Chapman S.B."/>
            <person name="Dewar J."/>
            <person name="Goldberg J."/>
            <person name="Griggs A."/>
            <person name="Gujja S."/>
            <person name="Hansen M."/>
            <person name="Howarth C."/>
            <person name="Imamovic A."/>
            <person name="Larimer J."/>
            <person name="McCowan C."/>
            <person name="Murphy C."/>
            <person name="Pearson M."/>
            <person name="Priest M."/>
            <person name="Roberts A."/>
            <person name="Saif S."/>
            <person name="Shea T."/>
            <person name="Sykes S."/>
            <person name="Wortman J."/>
            <person name="Nusbaum C."/>
            <person name="Birren B."/>
        </authorList>
    </citation>
    <scope>NUCLEOTIDE SEQUENCE [LARGE SCALE GENOMIC DNA]</scope>
    <source>
        <strain evidence="3">CBS 10117</strain>
    </source>
</reference>
<evidence type="ECO:0000259" key="2">
    <source>
        <dbReference type="Pfam" id="PF01467"/>
    </source>
</evidence>
<gene>
    <name evidence="3" type="ORF">I303_03743</name>
    <name evidence="4" type="ORF">I303_103726</name>
</gene>
<dbReference type="EMBL" id="CP144533">
    <property type="protein sequence ID" value="WWC61147.1"/>
    <property type="molecule type" value="Genomic_DNA"/>
</dbReference>
<dbReference type="KEGG" id="kdj:28967442"/>
<dbReference type="EMBL" id="KI894030">
    <property type="protein sequence ID" value="OBR86026.1"/>
    <property type="molecule type" value="Genomic_DNA"/>
</dbReference>
<sequence>MIPLRDHSILLAPFTPEILLDPSGVVSTLLDVLPKSSLKSFTVLFTTPDPSCSHTSSTSIPHTSSNTSSSSRSCDQLYTLLQESPTSNFAVFQSFLGKIYAGLATAQLSAGRVLMDVEIHFDGESEGEGASFNEKLFRYPGEEYQLLLIDKVPIPTHLLDILSPLPQTALPPLPPPNPSTISGSSDPPPSPSPGHSVVALGGTFDHLHAAHKLLLQSSHFLAQDKIIVGVMSDSLLSSKKHSELVEPFSKRLSEVKAFLRRLGSSSSSALGLNSNPSGKVELDIIEITDAYGPTKYDPNIQALVVSKETLSGGQAVNIARKEANLNQLEIYVVDVIADQSGAGAELVGESDEGRLKELKLGSTGIRRWISEHQ</sequence>
<dbReference type="Pfam" id="PF01467">
    <property type="entry name" value="CTP_transf_like"/>
    <property type="match status" value="1"/>
</dbReference>